<dbReference type="InterPro" id="IPR001853">
    <property type="entry name" value="DSBA-like_thioredoxin_dom"/>
</dbReference>
<comment type="caution">
    <text evidence="2">The sequence shown here is derived from an EMBL/GenBank/DDBJ whole genome shotgun (WGS) entry which is preliminary data.</text>
</comment>
<dbReference type="InterPro" id="IPR036249">
    <property type="entry name" value="Thioredoxin-like_sf"/>
</dbReference>
<gene>
    <name evidence="2" type="ORF">GCM10011348_22850</name>
</gene>
<dbReference type="GO" id="GO:0016491">
    <property type="term" value="F:oxidoreductase activity"/>
    <property type="evidence" value="ECO:0007669"/>
    <property type="project" value="InterPro"/>
</dbReference>
<organism evidence="2 3">
    <name type="scientific">Marinobacterium nitratireducens</name>
    <dbReference type="NCBI Taxonomy" id="518897"/>
    <lineage>
        <taxon>Bacteria</taxon>
        <taxon>Pseudomonadati</taxon>
        <taxon>Pseudomonadota</taxon>
        <taxon>Gammaproteobacteria</taxon>
        <taxon>Oceanospirillales</taxon>
        <taxon>Oceanospirillaceae</taxon>
        <taxon>Marinobacterium</taxon>
    </lineage>
</organism>
<dbReference type="SUPFAM" id="SSF52833">
    <property type="entry name" value="Thioredoxin-like"/>
    <property type="match status" value="1"/>
</dbReference>
<name>A0A917ZFG4_9GAMM</name>
<dbReference type="EMBL" id="BMLT01000005">
    <property type="protein sequence ID" value="GGO82146.1"/>
    <property type="molecule type" value="Genomic_DNA"/>
</dbReference>
<dbReference type="Gene3D" id="3.40.30.10">
    <property type="entry name" value="Glutaredoxin"/>
    <property type="match status" value="1"/>
</dbReference>
<accession>A0A917ZFG4</accession>
<feature type="domain" description="DSBA-like thioredoxin" evidence="1">
    <location>
        <begin position="7"/>
        <end position="184"/>
    </location>
</feature>
<dbReference type="PANTHER" id="PTHR13887:SF54">
    <property type="entry name" value="DSBA FAMILY PROTEIN"/>
    <property type="match status" value="1"/>
</dbReference>
<sequence length="204" mass="23375">MQSLIYVMDPMCSWCWAFAPELEAFRSRHPELPLQHVMGGLAQDSDAPMPGAMQQQIQAIWRQIESRTGTRFNHDFWRLNSPRRSTWEACRAVIAAGRLAPGAEITMIAGIQHAYYLEARNPSEREVLVAIAGEQGLDTERLRELLQDGETEKQLQRHFALRDSLGAQGFPTLLLQRDDELFVLSSGYSTAQQLRLRYEQLFRK</sequence>
<proteinExistence type="predicted"/>
<dbReference type="Proteomes" id="UP000599578">
    <property type="component" value="Unassembled WGS sequence"/>
</dbReference>
<dbReference type="Gene3D" id="1.10.472.60">
    <property type="entry name" value="putative protein disulfide isomerase domain"/>
    <property type="match status" value="1"/>
</dbReference>
<dbReference type="RefSeq" id="WP_188860726.1">
    <property type="nucleotide sequence ID" value="NZ_BMLT01000005.1"/>
</dbReference>
<protein>
    <submittedName>
        <fullName evidence="2">DsbA family protein</fullName>
    </submittedName>
</protein>
<dbReference type="CDD" id="cd03025">
    <property type="entry name" value="DsbA_FrnE_like"/>
    <property type="match status" value="1"/>
</dbReference>
<evidence type="ECO:0000313" key="2">
    <source>
        <dbReference type="EMBL" id="GGO82146.1"/>
    </source>
</evidence>
<dbReference type="AlphaFoldDB" id="A0A917ZFG4"/>
<dbReference type="Pfam" id="PF01323">
    <property type="entry name" value="DSBA"/>
    <property type="match status" value="1"/>
</dbReference>
<evidence type="ECO:0000313" key="3">
    <source>
        <dbReference type="Proteomes" id="UP000599578"/>
    </source>
</evidence>
<evidence type="ECO:0000259" key="1">
    <source>
        <dbReference type="Pfam" id="PF01323"/>
    </source>
</evidence>
<dbReference type="PANTHER" id="PTHR13887">
    <property type="entry name" value="GLUTATHIONE S-TRANSFERASE KAPPA"/>
    <property type="match status" value="1"/>
</dbReference>
<keyword evidence="3" id="KW-1185">Reference proteome</keyword>
<reference evidence="2 3" key="1">
    <citation type="journal article" date="2014" name="Int. J. Syst. Evol. Microbiol.">
        <title>Complete genome sequence of Corynebacterium casei LMG S-19264T (=DSM 44701T), isolated from a smear-ripened cheese.</title>
        <authorList>
            <consortium name="US DOE Joint Genome Institute (JGI-PGF)"/>
            <person name="Walter F."/>
            <person name="Albersmeier A."/>
            <person name="Kalinowski J."/>
            <person name="Ruckert C."/>
        </authorList>
    </citation>
    <scope>NUCLEOTIDE SEQUENCE [LARGE SCALE GENOMIC DNA]</scope>
    <source>
        <strain evidence="2 3">CGMCC 1.7286</strain>
    </source>
</reference>